<protein>
    <submittedName>
        <fullName evidence="1">Uncharacterized protein</fullName>
    </submittedName>
</protein>
<evidence type="ECO:0000313" key="1">
    <source>
        <dbReference type="EMBL" id="GGE27702.1"/>
    </source>
</evidence>
<organism evidence="1 2">
    <name type="scientific">Marinithermofilum abyssi</name>
    <dbReference type="NCBI Taxonomy" id="1571185"/>
    <lineage>
        <taxon>Bacteria</taxon>
        <taxon>Bacillati</taxon>
        <taxon>Bacillota</taxon>
        <taxon>Bacilli</taxon>
        <taxon>Bacillales</taxon>
        <taxon>Thermoactinomycetaceae</taxon>
        <taxon>Marinithermofilum</taxon>
    </lineage>
</organism>
<reference evidence="1" key="2">
    <citation type="submission" date="2020-09" db="EMBL/GenBank/DDBJ databases">
        <authorList>
            <person name="Sun Q."/>
            <person name="Zhou Y."/>
        </authorList>
    </citation>
    <scope>NUCLEOTIDE SEQUENCE</scope>
    <source>
        <strain evidence="1">CGMCC 1.15179</strain>
    </source>
</reference>
<proteinExistence type="predicted"/>
<dbReference type="RefSeq" id="WP_188648930.1">
    <property type="nucleotide sequence ID" value="NZ_BMHQ01000015.1"/>
</dbReference>
<dbReference type="AlphaFoldDB" id="A0A8J2YF30"/>
<sequence>MIQRDENTGEHIATCDTCGRVIETKSSKEALLKAISKRMKPLGRMELMGIDFDKIYCYDCMAMNSYFK</sequence>
<keyword evidence="2" id="KW-1185">Reference proteome</keyword>
<dbReference type="EMBL" id="BMHQ01000015">
    <property type="protein sequence ID" value="GGE27702.1"/>
    <property type="molecule type" value="Genomic_DNA"/>
</dbReference>
<gene>
    <name evidence="1" type="ORF">GCM10011571_32360</name>
</gene>
<name>A0A8J2YF30_9BACL</name>
<comment type="caution">
    <text evidence="1">The sequence shown here is derived from an EMBL/GenBank/DDBJ whole genome shotgun (WGS) entry which is preliminary data.</text>
</comment>
<accession>A0A8J2YF30</accession>
<dbReference type="Proteomes" id="UP000625210">
    <property type="component" value="Unassembled WGS sequence"/>
</dbReference>
<evidence type="ECO:0000313" key="2">
    <source>
        <dbReference type="Proteomes" id="UP000625210"/>
    </source>
</evidence>
<reference evidence="1" key="1">
    <citation type="journal article" date="2014" name="Int. J. Syst. Evol. Microbiol.">
        <title>Complete genome sequence of Corynebacterium casei LMG S-19264T (=DSM 44701T), isolated from a smear-ripened cheese.</title>
        <authorList>
            <consortium name="US DOE Joint Genome Institute (JGI-PGF)"/>
            <person name="Walter F."/>
            <person name="Albersmeier A."/>
            <person name="Kalinowski J."/>
            <person name="Ruckert C."/>
        </authorList>
    </citation>
    <scope>NUCLEOTIDE SEQUENCE</scope>
    <source>
        <strain evidence="1">CGMCC 1.15179</strain>
    </source>
</reference>